<sequence length="267" mass="30387">MGWLGQLVTGLDHFEVDLLSWITVVNVCKDGGIIKKVIGKGEQIGPLSSQFLPKIEIRNLNKLWHHWEREKVEYFTLANLWNSLDEWSAHVHYWESSTFSLSEITANLSNHALYGGAEKGTVEHDIKTRIMDYLNIPENEYGLVFLVNWKLNDEIEIGLGLTTFGVLFSFLGIISFFDKGQLAMGNLVVYLMPTKHCVILVTLNQILFLISGDDIHWTEVLDVVFTKRSNFMVCLLSVSSIHGFWPTLLLFGQKIPIIGWVFPTTIC</sequence>
<comment type="caution">
    <text evidence="1">The sequence shown here is derived from an EMBL/GenBank/DDBJ whole genome shotgun (WGS) entry which is preliminary data.</text>
</comment>
<accession>A0ACC0GG90</accession>
<organism evidence="1 2">
    <name type="scientific">Camellia lanceoleosa</name>
    <dbReference type="NCBI Taxonomy" id="1840588"/>
    <lineage>
        <taxon>Eukaryota</taxon>
        <taxon>Viridiplantae</taxon>
        <taxon>Streptophyta</taxon>
        <taxon>Embryophyta</taxon>
        <taxon>Tracheophyta</taxon>
        <taxon>Spermatophyta</taxon>
        <taxon>Magnoliopsida</taxon>
        <taxon>eudicotyledons</taxon>
        <taxon>Gunneridae</taxon>
        <taxon>Pentapetalae</taxon>
        <taxon>asterids</taxon>
        <taxon>Ericales</taxon>
        <taxon>Theaceae</taxon>
        <taxon>Camellia</taxon>
    </lineage>
</organism>
<keyword evidence="2" id="KW-1185">Reference proteome</keyword>
<evidence type="ECO:0000313" key="2">
    <source>
        <dbReference type="Proteomes" id="UP001060215"/>
    </source>
</evidence>
<evidence type="ECO:0000313" key="1">
    <source>
        <dbReference type="EMBL" id="KAI7999854.1"/>
    </source>
</evidence>
<gene>
    <name evidence="1" type="ORF">LOK49_LG09G02358</name>
</gene>
<dbReference type="Proteomes" id="UP001060215">
    <property type="component" value="Chromosome 8"/>
</dbReference>
<proteinExistence type="predicted"/>
<name>A0ACC0GG90_9ERIC</name>
<reference evidence="1 2" key="1">
    <citation type="journal article" date="2022" name="Plant J.">
        <title>Chromosome-level genome of Camellia lanceoleosa provides a valuable resource for understanding genome evolution and self-incompatibility.</title>
        <authorList>
            <person name="Gong W."/>
            <person name="Xiao S."/>
            <person name="Wang L."/>
            <person name="Liao Z."/>
            <person name="Chang Y."/>
            <person name="Mo W."/>
            <person name="Hu G."/>
            <person name="Li W."/>
            <person name="Zhao G."/>
            <person name="Zhu H."/>
            <person name="Hu X."/>
            <person name="Ji K."/>
            <person name="Xiang X."/>
            <person name="Song Q."/>
            <person name="Yuan D."/>
            <person name="Jin S."/>
            <person name="Zhang L."/>
        </authorList>
    </citation>
    <scope>NUCLEOTIDE SEQUENCE [LARGE SCALE GENOMIC DNA]</scope>
    <source>
        <strain evidence="1">SQ_2022a</strain>
    </source>
</reference>
<protein>
    <submittedName>
        <fullName evidence="1">Vesicle transport protein GOT1</fullName>
    </submittedName>
</protein>
<dbReference type="EMBL" id="CM045765">
    <property type="protein sequence ID" value="KAI7999854.1"/>
    <property type="molecule type" value="Genomic_DNA"/>
</dbReference>